<protein>
    <submittedName>
        <fullName evidence="1">Uncharacterized protein</fullName>
    </submittedName>
</protein>
<sequence length="453" mass="47662">DGGGGTTVDATSTAHGYVTGDIVTITGSTNFNDTYVVTVDIDADTFTFTDTWASTAGETGTANALTPTMVTNPVMGIFNHTTTTADDLVVFDKERMNTFVDDAVTGMEISSIADNAPDITITTTATVTIQVEDVITLSGSTGYDGTYDVTAVAGATFDVHATFVATGTGQANQEKFLDATRDQLRFIHNGSQDTLPVADDIVTGGTSGATGVVESTVVDFGDMTADTGHGTIVFQKGSIAGTFQTGEQLATGAEIYGNAVGTVFNGAFTGDSTQFFWVVNWNGVMYITNGKDAMQKYNGSVLAPWVIDVGTDAARTGENNASAVAMIFVVKNRLVLFSLTETGDGVGGQRARWSSIGDGESWPASNFKDAPTDEKIVAGAWIGDDLYIGFERSIWRFVWTGDAANPFEWQRISSTDGCVARHGMVAIPATNTQMILGPDQLLGNDGRQVIGVD</sequence>
<accession>X0SZQ0</accession>
<feature type="non-terminal residue" evidence="1">
    <location>
        <position position="1"/>
    </location>
</feature>
<reference evidence="1" key="1">
    <citation type="journal article" date="2014" name="Front. Microbiol.">
        <title>High frequency of phylogenetically diverse reductive dehalogenase-homologous genes in deep subseafloor sedimentary metagenomes.</title>
        <authorList>
            <person name="Kawai M."/>
            <person name="Futagami T."/>
            <person name="Toyoda A."/>
            <person name="Takaki Y."/>
            <person name="Nishi S."/>
            <person name="Hori S."/>
            <person name="Arai W."/>
            <person name="Tsubouchi T."/>
            <person name="Morono Y."/>
            <person name="Uchiyama I."/>
            <person name="Ito T."/>
            <person name="Fujiyama A."/>
            <person name="Inagaki F."/>
            <person name="Takami H."/>
        </authorList>
    </citation>
    <scope>NUCLEOTIDE SEQUENCE</scope>
    <source>
        <strain evidence="1">Expedition CK06-06</strain>
    </source>
</reference>
<dbReference type="InterPro" id="IPR023366">
    <property type="entry name" value="ATP_synth_asu-like_sf"/>
</dbReference>
<name>X0SZQ0_9ZZZZ</name>
<dbReference type="AlphaFoldDB" id="X0SZQ0"/>
<proteinExistence type="predicted"/>
<comment type="caution">
    <text evidence="1">The sequence shown here is derived from an EMBL/GenBank/DDBJ whole genome shotgun (WGS) entry which is preliminary data.</text>
</comment>
<feature type="non-terminal residue" evidence="1">
    <location>
        <position position="453"/>
    </location>
</feature>
<evidence type="ECO:0000313" key="1">
    <source>
        <dbReference type="EMBL" id="GAF80601.1"/>
    </source>
</evidence>
<dbReference type="EMBL" id="BARS01004594">
    <property type="protein sequence ID" value="GAF80601.1"/>
    <property type="molecule type" value="Genomic_DNA"/>
</dbReference>
<gene>
    <name evidence="1" type="ORF">S01H1_08975</name>
</gene>
<organism evidence="1">
    <name type="scientific">marine sediment metagenome</name>
    <dbReference type="NCBI Taxonomy" id="412755"/>
    <lineage>
        <taxon>unclassified sequences</taxon>
        <taxon>metagenomes</taxon>
        <taxon>ecological metagenomes</taxon>
    </lineage>
</organism>
<dbReference type="Gene3D" id="2.40.30.20">
    <property type="match status" value="1"/>
</dbReference>